<reference evidence="1" key="1">
    <citation type="submission" date="2014-12" db="EMBL/GenBank/DDBJ databases">
        <title>Insight into the proteome of Arion vulgaris.</title>
        <authorList>
            <person name="Aradska J."/>
            <person name="Bulat T."/>
            <person name="Smidak R."/>
            <person name="Sarate P."/>
            <person name="Gangsoo J."/>
            <person name="Sialana F."/>
            <person name="Bilban M."/>
            <person name="Lubec G."/>
        </authorList>
    </citation>
    <scope>NUCLEOTIDE SEQUENCE</scope>
    <source>
        <tissue evidence="1">Skin</tissue>
    </source>
</reference>
<name>A0A0B6YMS5_9EUPU</name>
<proteinExistence type="predicted"/>
<evidence type="ECO:0000313" key="1">
    <source>
        <dbReference type="EMBL" id="CEK57543.1"/>
    </source>
</evidence>
<organism evidence="1">
    <name type="scientific">Arion vulgaris</name>
    <dbReference type="NCBI Taxonomy" id="1028688"/>
    <lineage>
        <taxon>Eukaryota</taxon>
        <taxon>Metazoa</taxon>
        <taxon>Spiralia</taxon>
        <taxon>Lophotrochozoa</taxon>
        <taxon>Mollusca</taxon>
        <taxon>Gastropoda</taxon>
        <taxon>Heterobranchia</taxon>
        <taxon>Euthyneura</taxon>
        <taxon>Panpulmonata</taxon>
        <taxon>Eupulmonata</taxon>
        <taxon>Stylommatophora</taxon>
        <taxon>Helicina</taxon>
        <taxon>Arionoidea</taxon>
        <taxon>Arionidae</taxon>
        <taxon>Arion</taxon>
    </lineage>
</organism>
<dbReference type="EMBL" id="HACG01010678">
    <property type="protein sequence ID" value="CEK57543.1"/>
    <property type="molecule type" value="Transcribed_RNA"/>
</dbReference>
<feature type="non-terminal residue" evidence="1">
    <location>
        <position position="59"/>
    </location>
</feature>
<sequence>MIICTVFQKLSINVTLLKDYRSFYFQEGSEMVQKIPRGYSRLYGHVTGLLYLTMSVECY</sequence>
<gene>
    <name evidence="1" type="primary">ORF30451</name>
</gene>
<accession>A0A0B6YMS5</accession>
<protein>
    <submittedName>
        <fullName evidence="1">Uncharacterized protein</fullName>
    </submittedName>
</protein>
<dbReference type="AlphaFoldDB" id="A0A0B6YMS5"/>